<name>A0A8B7N1Q8_HYAAZ</name>
<organism evidence="2 3">
    <name type="scientific">Hyalella azteca</name>
    <name type="common">Amphipod</name>
    <dbReference type="NCBI Taxonomy" id="294128"/>
    <lineage>
        <taxon>Eukaryota</taxon>
        <taxon>Metazoa</taxon>
        <taxon>Ecdysozoa</taxon>
        <taxon>Arthropoda</taxon>
        <taxon>Crustacea</taxon>
        <taxon>Multicrustacea</taxon>
        <taxon>Malacostraca</taxon>
        <taxon>Eumalacostraca</taxon>
        <taxon>Peracarida</taxon>
        <taxon>Amphipoda</taxon>
        <taxon>Senticaudata</taxon>
        <taxon>Talitrida</taxon>
        <taxon>Talitroidea</taxon>
        <taxon>Hyalellidae</taxon>
        <taxon>Hyalella</taxon>
    </lineage>
</organism>
<feature type="region of interest" description="Disordered" evidence="1">
    <location>
        <begin position="276"/>
        <end position="296"/>
    </location>
</feature>
<gene>
    <name evidence="3" type="primary">LOC108665518</name>
</gene>
<feature type="non-terminal residue" evidence="3">
    <location>
        <position position="349"/>
    </location>
</feature>
<dbReference type="Proteomes" id="UP000694843">
    <property type="component" value="Unplaced"/>
</dbReference>
<evidence type="ECO:0000256" key="1">
    <source>
        <dbReference type="SAM" id="MobiDB-lite"/>
    </source>
</evidence>
<feature type="compositionally biased region" description="Low complexity" evidence="1">
    <location>
        <begin position="139"/>
        <end position="150"/>
    </location>
</feature>
<accession>A0A8B7N1Q8</accession>
<proteinExistence type="predicted"/>
<evidence type="ECO:0000313" key="3">
    <source>
        <dbReference type="RefSeq" id="XP_018007766.2"/>
    </source>
</evidence>
<sequence>QLPNSHGPVPHSQSEGASPSNDLPQVPGVTEGHQGTRGYEWVAWGRLWQVVAWHDSHFMAPTMLLREEGSAKSRVQPSYRISQCFFKGYVVGHQHSSDVALSACDGLSGVIRVGDDIYFLEPIELDADGTRIEDRDPSNSHGSSTNESSGPRSAEASRASSNTLLTRSSSSPLHEWYSNPARIPDKEASTEEDYTVEEEVRNKLSRLARLDSLSKEEKDELSKEKKVEDVGDEGEETFLPDGDYSIFGEDRVSSVATPPRLHIFRKAGLSSGLLSSNSKFRQKRSTNDQDFPGSHARTLWRNGHEVLNDTSDSDRLNARKNVLHDTEHRDLHTRLGSSRYDALHICDAT</sequence>
<dbReference type="OrthoDB" id="6394935at2759"/>
<feature type="compositionally biased region" description="Basic and acidic residues" evidence="1">
    <location>
        <begin position="214"/>
        <end position="229"/>
    </location>
</feature>
<dbReference type="RefSeq" id="XP_018007766.2">
    <property type="nucleotide sequence ID" value="XM_018152277.2"/>
</dbReference>
<feature type="compositionally biased region" description="Polar residues" evidence="1">
    <location>
        <begin position="11"/>
        <end position="23"/>
    </location>
</feature>
<feature type="non-terminal residue" evidence="3">
    <location>
        <position position="1"/>
    </location>
</feature>
<dbReference type="AlphaFoldDB" id="A0A8B7N1Q8"/>
<dbReference type="GeneID" id="108665518"/>
<evidence type="ECO:0000313" key="2">
    <source>
        <dbReference type="Proteomes" id="UP000694843"/>
    </source>
</evidence>
<feature type="region of interest" description="Disordered" evidence="1">
    <location>
        <begin position="214"/>
        <end position="242"/>
    </location>
</feature>
<keyword evidence="2" id="KW-1185">Reference proteome</keyword>
<protein>
    <submittedName>
        <fullName evidence="3">Uncharacterized protein LOC108665518</fullName>
    </submittedName>
</protein>
<feature type="compositionally biased region" description="Basic and acidic residues" evidence="1">
    <location>
        <begin position="129"/>
        <end position="138"/>
    </location>
</feature>
<feature type="compositionally biased region" description="Low complexity" evidence="1">
    <location>
        <begin position="157"/>
        <end position="171"/>
    </location>
</feature>
<reference evidence="3" key="1">
    <citation type="submission" date="2025-08" db="UniProtKB">
        <authorList>
            <consortium name="RefSeq"/>
        </authorList>
    </citation>
    <scope>IDENTIFICATION</scope>
    <source>
        <tissue evidence="3">Whole organism</tissue>
    </source>
</reference>
<feature type="region of interest" description="Disordered" evidence="1">
    <location>
        <begin position="129"/>
        <end position="197"/>
    </location>
</feature>
<dbReference type="KEGG" id="hazt:108665518"/>
<feature type="region of interest" description="Disordered" evidence="1">
    <location>
        <begin position="1"/>
        <end position="32"/>
    </location>
</feature>